<name>A0A0E9V2J6_ANGAN</name>
<proteinExistence type="predicted"/>
<reference evidence="1" key="2">
    <citation type="journal article" date="2015" name="Fish Shellfish Immunol.">
        <title>Early steps in the European eel (Anguilla anguilla)-Vibrio vulnificus interaction in the gills: Role of the RtxA13 toxin.</title>
        <authorList>
            <person name="Callol A."/>
            <person name="Pajuelo D."/>
            <person name="Ebbesson L."/>
            <person name="Teles M."/>
            <person name="MacKenzie S."/>
            <person name="Amaro C."/>
        </authorList>
    </citation>
    <scope>NUCLEOTIDE SEQUENCE</scope>
</reference>
<reference evidence="1" key="1">
    <citation type="submission" date="2014-11" db="EMBL/GenBank/DDBJ databases">
        <authorList>
            <person name="Amaro Gonzalez C."/>
        </authorList>
    </citation>
    <scope>NUCLEOTIDE SEQUENCE</scope>
</reference>
<evidence type="ECO:0000313" key="1">
    <source>
        <dbReference type="EMBL" id="JAH71478.1"/>
    </source>
</evidence>
<protein>
    <submittedName>
        <fullName evidence="1">Uncharacterized protein</fullName>
    </submittedName>
</protein>
<organism evidence="1">
    <name type="scientific">Anguilla anguilla</name>
    <name type="common">European freshwater eel</name>
    <name type="synonym">Muraena anguilla</name>
    <dbReference type="NCBI Taxonomy" id="7936"/>
    <lineage>
        <taxon>Eukaryota</taxon>
        <taxon>Metazoa</taxon>
        <taxon>Chordata</taxon>
        <taxon>Craniata</taxon>
        <taxon>Vertebrata</taxon>
        <taxon>Euteleostomi</taxon>
        <taxon>Actinopterygii</taxon>
        <taxon>Neopterygii</taxon>
        <taxon>Teleostei</taxon>
        <taxon>Anguilliformes</taxon>
        <taxon>Anguillidae</taxon>
        <taxon>Anguilla</taxon>
    </lineage>
</organism>
<dbReference type="EMBL" id="GBXM01037099">
    <property type="protein sequence ID" value="JAH71478.1"/>
    <property type="molecule type" value="Transcribed_RNA"/>
</dbReference>
<dbReference type="AlphaFoldDB" id="A0A0E9V2J6"/>
<sequence length="45" mass="5203">MTGAIFSHQDRLNHSKSDHLLREKLSRVGLLSIHFVFLLACQRLN</sequence>
<accession>A0A0E9V2J6</accession>